<reference evidence="4 5" key="1">
    <citation type="submission" date="2018-12" db="EMBL/GenBank/DDBJ databases">
        <title>Genome Sequence of Candidatus Viridilinea halotolerans isolated from saline sulfide-rich spring.</title>
        <authorList>
            <person name="Grouzdev D.S."/>
            <person name="Burganskaya E.I."/>
            <person name="Krutkina M.S."/>
            <person name="Sukhacheva M.V."/>
            <person name="Gorlenko V.M."/>
        </authorList>
    </citation>
    <scope>NUCLEOTIDE SEQUENCE [LARGE SCALE GENOMIC DNA]</scope>
    <source>
        <strain evidence="4">Chok-6</strain>
    </source>
</reference>
<feature type="region of interest" description="Disordered" evidence="1">
    <location>
        <begin position="1"/>
        <end position="52"/>
    </location>
</feature>
<dbReference type="InterPro" id="IPR022029">
    <property type="entry name" value="YoaR-like_PG-bd"/>
</dbReference>
<sequence length="641" mass="70238">MPVNDYHQEYGPIRRRRAQGGNVPAPAEPPPHEAPPHPKPPPRRRTRPQRRRRGCVGPLLTLLLVLIALPLALPYALSLFFANQAMPGVTLQGEPVAGLTRTELNDRLGQRYASFLRHPVALVYGEQVWQLTLSDLGVRLDLDAAARAAVTAGRRGDPLVRLQELQQLYQGGGIDVAPRIIVDQQALQNYLLSLAPFVEQAPQNPALSLAAAHVLGTLGQPGKQLLVDATANDILLALRELRPSQVAVRTRMLAPGVGDEALRAAETRAQALLQTPIAMRRGEQIWLWEAERLAELLQVVVVDDRLELHTDIERLTRAVEGLAQLVDTGTAEPRLRFADGVVQIVAEGRPGWRLDQAAAREQIANLLLSTTTTTRTLELPGAVIEPQITAERLDTLGITALVAEGRSSFSGSAAYRITNIEAGARRMDGVLIAPGEEFSFNRQLGEVDAANGFVEGYAIIGNRTQLEWGGGVCQVSTTVFRSAFWAGLPVTERHAHAFYISWYDRFGLGDYGDGQGLDAAIYTGVADLKFVNDTGHWLLMQAEIDAGNQILTVRLYGTPPDRQVSLEGPLVSNEVRAPAQPIYVDDPTLPRGTLRQSDVARSGRDITIDRVIRQGEHELARQTFLTRFRAWPNIFVRGTGI</sequence>
<dbReference type="Pfam" id="PF12229">
    <property type="entry name" value="PG_binding_4"/>
    <property type="match status" value="1"/>
</dbReference>
<evidence type="ECO:0000259" key="3">
    <source>
        <dbReference type="Pfam" id="PF12229"/>
    </source>
</evidence>
<dbReference type="EMBL" id="RSAS01000289">
    <property type="protein sequence ID" value="RRR74195.1"/>
    <property type="molecule type" value="Genomic_DNA"/>
</dbReference>
<keyword evidence="2" id="KW-1133">Transmembrane helix</keyword>
<keyword evidence="2" id="KW-0472">Membrane</keyword>
<protein>
    <submittedName>
        <fullName evidence="4">Vanomycin resistance protein VanB</fullName>
    </submittedName>
</protein>
<proteinExistence type="predicted"/>
<feature type="transmembrane region" description="Helical" evidence="2">
    <location>
        <begin position="54"/>
        <end position="77"/>
    </location>
</feature>
<evidence type="ECO:0000313" key="4">
    <source>
        <dbReference type="EMBL" id="RRR74195.1"/>
    </source>
</evidence>
<dbReference type="PANTHER" id="PTHR35788:SF1">
    <property type="entry name" value="EXPORTED PROTEIN"/>
    <property type="match status" value="1"/>
</dbReference>
<dbReference type="AlphaFoldDB" id="A0A426U327"/>
<dbReference type="SUPFAM" id="SSF143985">
    <property type="entry name" value="L,D-transpeptidase pre-catalytic domain-like"/>
    <property type="match status" value="1"/>
</dbReference>
<feature type="compositionally biased region" description="Basic residues" evidence="1">
    <location>
        <begin position="40"/>
        <end position="52"/>
    </location>
</feature>
<evidence type="ECO:0000256" key="2">
    <source>
        <dbReference type="SAM" id="Phobius"/>
    </source>
</evidence>
<evidence type="ECO:0000313" key="5">
    <source>
        <dbReference type="Proteomes" id="UP000280307"/>
    </source>
</evidence>
<dbReference type="Proteomes" id="UP000280307">
    <property type="component" value="Unassembled WGS sequence"/>
</dbReference>
<accession>A0A426U327</accession>
<dbReference type="InterPro" id="IPR007391">
    <property type="entry name" value="Vancomycin_resist_VanW"/>
</dbReference>
<evidence type="ECO:0000256" key="1">
    <source>
        <dbReference type="SAM" id="MobiDB-lite"/>
    </source>
</evidence>
<feature type="domain" description="YoaR-like putative peptidoglycan binding" evidence="3">
    <location>
        <begin position="129"/>
        <end position="243"/>
    </location>
</feature>
<comment type="caution">
    <text evidence="4">The sequence shown here is derived from an EMBL/GenBank/DDBJ whole genome shotgun (WGS) entry which is preliminary data.</text>
</comment>
<name>A0A426U327_9CHLR</name>
<keyword evidence="2" id="KW-0812">Transmembrane</keyword>
<dbReference type="PANTHER" id="PTHR35788">
    <property type="entry name" value="EXPORTED PROTEIN-RELATED"/>
    <property type="match status" value="1"/>
</dbReference>
<dbReference type="InterPro" id="IPR038054">
    <property type="entry name" value="LD_TPept-like_central_sf"/>
</dbReference>
<organism evidence="4 5">
    <name type="scientific">Candidatus Viridilinea halotolerans</name>
    <dbReference type="NCBI Taxonomy" id="2491704"/>
    <lineage>
        <taxon>Bacteria</taxon>
        <taxon>Bacillati</taxon>
        <taxon>Chloroflexota</taxon>
        <taxon>Chloroflexia</taxon>
        <taxon>Chloroflexales</taxon>
        <taxon>Chloroflexineae</taxon>
        <taxon>Oscillochloridaceae</taxon>
        <taxon>Candidatus Viridilinea</taxon>
    </lineage>
</organism>
<dbReference type="Gene3D" id="3.10.20.800">
    <property type="match status" value="1"/>
</dbReference>
<dbReference type="Pfam" id="PF04294">
    <property type="entry name" value="VanW"/>
    <property type="match status" value="1"/>
</dbReference>
<dbReference type="InterPro" id="IPR052913">
    <property type="entry name" value="Glycopeptide_resist_protein"/>
</dbReference>
<gene>
    <name evidence="4" type="ORF">EI684_07560</name>
</gene>